<organism evidence="1 2">
    <name type="scientific">Camellia sinensis</name>
    <name type="common">Tea plant</name>
    <name type="synonym">Thea sinensis</name>
    <dbReference type="NCBI Taxonomy" id="4442"/>
    <lineage>
        <taxon>Eukaryota</taxon>
        <taxon>Viridiplantae</taxon>
        <taxon>Streptophyta</taxon>
        <taxon>Embryophyta</taxon>
        <taxon>Tracheophyta</taxon>
        <taxon>Spermatophyta</taxon>
        <taxon>Magnoliopsida</taxon>
        <taxon>eudicotyledons</taxon>
        <taxon>Gunneridae</taxon>
        <taxon>Pentapetalae</taxon>
        <taxon>asterids</taxon>
        <taxon>Ericales</taxon>
        <taxon>Theaceae</taxon>
        <taxon>Camellia</taxon>
    </lineage>
</organism>
<gene>
    <name evidence="1" type="ORF">HYC85_011848</name>
</gene>
<comment type="caution">
    <text evidence="1">The sequence shown here is derived from an EMBL/GenBank/DDBJ whole genome shotgun (WGS) entry which is preliminary data.</text>
</comment>
<evidence type="ECO:0000313" key="1">
    <source>
        <dbReference type="EMBL" id="KAF5949855.1"/>
    </source>
</evidence>
<dbReference type="GO" id="GO:0003700">
    <property type="term" value="F:DNA-binding transcription factor activity"/>
    <property type="evidence" value="ECO:0007669"/>
    <property type="project" value="InterPro"/>
</dbReference>
<dbReference type="PANTHER" id="PTHR45950">
    <property type="entry name" value="HOMEOBOX-LEUCINE ZIPPER PROTEIN ATHB-14"/>
    <property type="match status" value="1"/>
</dbReference>
<keyword evidence="2" id="KW-1185">Reference proteome</keyword>
<dbReference type="AlphaFoldDB" id="A0A7J7HB52"/>
<accession>A0A7J7HB52</accession>
<dbReference type="PANTHER" id="PTHR45950:SF1">
    <property type="entry name" value="HOMEOBOX-LEUCINE ZIPPER PROTEIN ATHB-15"/>
    <property type="match status" value="1"/>
</dbReference>
<sequence length="111" mass="12231">MVLFFTDQPSLLVPNIQNVPPAILLRFLLEHRSEWADSSIDAYSAAAVKVGPCILPRARAGSFGGQVILPLAHTIEHEELLEVIKLEGVGHYPEDAIMPRDMFLLQVSLVS</sequence>
<reference evidence="1 2" key="2">
    <citation type="submission" date="2020-07" db="EMBL/GenBank/DDBJ databases">
        <title>Genome assembly of wild tea tree DASZ reveals pedigree and selection history of tea varieties.</title>
        <authorList>
            <person name="Zhang W."/>
        </authorList>
    </citation>
    <scope>NUCLEOTIDE SEQUENCE [LARGE SCALE GENOMIC DNA]</scope>
    <source>
        <strain evidence="2">cv. G240</strain>
        <tissue evidence="1">Leaf</tissue>
    </source>
</reference>
<evidence type="ECO:0000313" key="2">
    <source>
        <dbReference type="Proteomes" id="UP000593564"/>
    </source>
</evidence>
<dbReference type="Proteomes" id="UP000593564">
    <property type="component" value="Unassembled WGS sequence"/>
</dbReference>
<name>A0A7J7HB52_CAMSI</name>
<protein>
    <submittedName>
        <fullName evidence="1">Uncharacterized protein</fullName>
    </submittedName>
</protein>
<proteinExistence type="predicted"/>
<dbReference type="InterPro" id="IPR044830">
    <property type="entry name" value="HD-Zip_III"/>
</dbReference>
<dbReference type="EMBL" id="JACBKZ010000005">
    <property type="protein sequence ID" value="KAF5949855.1"/>
    <property type="molecule type" value="Genomic_DNA"/>
</dbReference>
<reference evidence="2" key="1">
    <citation type="journal article" date="2020" name="Nat. Commun.">
        <title>Genome assembly of wild tea tree DASZ reveals pedigree and selection history of tea varieties.</title>
        <authorList>
            <person name="Zhang W."/>
            <person name="Zhang Y."/>
            <person name="Qiu H."/>
            <person name="Guo Y."/>
            <person name="Wan H."/>
            <person name="Zhang X."/>
            <person name="Scossa F."/>
            <person name="Alseekh S."/>
            <person name="Zhang Q."/>
            <person name="Wang P."/>
            <person name="Xu L."/>
            <person name="Schmidt M.H."/>
            <person name="Jia X."/>
            <person name="Li D."/>
            <person name="Zhu A."/>
            <person name="Guo F."/>
            <person name="Chen W."/>
            <person name="Ni D."/>
            <person name="Usadel B."/>
            <person name="Fernie A.R."/>
            <person name="Wen W."/>
        </authorList>
    </citation>
    <scope>NUCLEOTIDE SEQUENCE [LARGE SCALE GENOMIC DNA]</scope>
    <source>
        <strain evidence="2">cv. G240</strain>
    </source>
</reference>